<dbReference type="GO" id="GO:0030322">
    <property type="term" value="P:stabilization of membrane potential"/>
    <property type="evidence" value="ECO:0007669"/>
    <property type="project" value="TreeGrafter"/>
</dbReference>
<keyword evidence="3 8" id="KW-0812">Transmembrane</keyword>
<keyword evidence="10" id="KW-1185">Reference proteome</keyword>
<evidence type="ECO:0000313" key="11">
    <source>
        <dbReference type="WBParaSite" id="ALUE_0002349701-mRNA-1"/>
    </source>
</evidence>
<dbReference type="Proteomes" id="UP000036681">
    <property type="component" value="Unplaced"/>
</dbReference>
<accession>A0A0M3IXL9</accession>
<dbReference type="SUPFAM" id="SSF81324">
    <property type="entry name" value="Voltage-gated potassium channels"/>
    <property type="match status" value="1"/>
</dbReference>
<dbReference type="PANTHER" id="PTHR11003">
    <property type="entry name" value="POTASSIUM CHANNEL, SUBFAMILY K"/>
    <property type="match status" value="1"/>
</dbReference>
<sequence length="131" mass="14992">MLVFYFCTSFDDTESFLLVLLNVYKFFTIFQGVKADSSVDSFGVGPDVQDLLTARAQLDQLEVKESVEAQLQRISVPLSLVFFTMFAYLVAGSIIFCVWEGWTFLDSFYFCYISLTTIGLLVNEDFVQIFF</sequence>
<dbReference type="InterPro" id="IPR003280">
    <property type="entry name" value="2pore_dom_K_chnl"/>
</dbReference>
<keyword evidence="7" id="KW-0407">Ion channel</keyword>
<evidence type="ECO:0000256" key="8">
    <source>
        <dbReference type="SAM" id="Phobius"/>
    </source>
</evidence>
<evidence type="ECO:0000259" key="9">
    <source>
        <dbReference type="Pfam" id="PF07885"/>
    </source>
</evidence>
<evidence type="ECO:0000313" key="10">
    <source>
        <dbReference type="Proteomes" id="UP000036681"/>
    </source>
</evidence>
<dbReference type="GO" id="GO:0015271">
    <property type="term" value="F:outward rectifier potassium channel activity"/>
    <property type="evidence" value="ECO:0007669"/>
    <property type="project" value="TreeGrafter"/>
</dbReference>
<evidence type="ECO:0000256" key="3">
    <source>
        <dbReference type="ARBA" id="ARBA00022692"/>
    </source>
</evidence>
<name>A0A0M3IXL9_ASCLU</name>
<dbReference type="Gene3D" id="1.10.287.70">
    <property type="match status" value="1"/>
</dbReference>
<comment type="subcellular location">
    <subcellularLocation>
        <location evidence="1">Membrane</location>
        <topology evidence="1">Multi-pass membrane protein</topology>
    </subcellularLocation>
</comment>
<dbReference type="GO" id="GO:0022841">
    <property type="term" value="F:potassium ion leak channel activity"/>
    <property type="evidence" value="ECO:0007669"/>
    <property type="project" value="TreeGrafter"/>
</dbReference>
<dbReference type="GO" id="GO:0005886">
    <property type="term" value="C:plasma membrane"/>
    <property type="evidence" value="ECO:0007669"/>
    <property type="project" value="TreeGrafter"/>
</dbReference>
<dbReference type="InterPro" id="IPR013099">
    <property type="entry name" value="K_chnl_dom"/>
</dbReference>
<dbReference type="AlphaFoldDB" id="A0A0M3IXL9"/>
<feature type="domain" description="Potassium channel" evidence="9">
    <location>
        <begin position="84"/>
        <end position="119"/>
    </location>
</feature>
<feature type="transmembrane region" description="Helical" evidence="8">
    <location>
        <begin position="74"/>
        <end position="96"/>
    </location>
</feature>
<reference evidence="11" key="1">
    <citation type="submission" date="2017-02" db="UniProtKB">
        <authorList>
            <consortium name="WormBaseParasite"/>
        </authorList>
    </citation>
    <scope>IDENTIFICATION</scope>
</reference>
<keyword evidence="2" id="KW-0813">Transport</keyword>
<keyword evidence="6 8" id="KW-0472">Membrane</keyword>
<proteinExistence type="predicted"/>
<protein>
    <submittedName>
        <fullName evidence="11">Ion_trans_2 domain-containing protein</fullName>
    </submittedName>
</protein>
<evidence type="ECO:0000256" key="2">
    <source>
        <dbReference type="ARBA" id="ARBA00022448"/>
    </source>
</evidence>
<evidence type="ECO:0000256" key="7">
    <source>
        <dbReference type="ARBA" id="ARBA00023303"/>
    </source>
</evidence>
<keyword evidence="4 8" id="KW-1133">Transmembrane helix</keyword>
<evidence type="ECO:0000256" key="1">
    <source>
        <dbReference type="ARBA" id="ARBA00004141"/>
    </source>
</evidence>
<organism evidence="10 11">
    <name type="scientific">Ascaris lumbricoides</name>
    <name type="common">Giant roundworm</name>
    <dbReference type="NCBI Taxonomy" id="6252"/>
    <lineage>
        <taxon>Eukaryota</taxon>
        <taxon>Metazoa</taxon>
        <taxon>Ecdysozoa</taxon>
        <taxon>Nematoda</taxon>
        <taxon>Chromadorea</taxon>
        <taxon>Rhabditida</taxon>
        <taxon>Spirurina</taxon>
        <taxon>Ascaridomorpha</taxon>
        <taxon>Ascaridoidea</taxon>
        <taxon>Ascarididae</taxon>
        <taxon>Ascaris</taxon>
    </lineage>
</organism>
<dbReference type="PANTHER" id="PTHR11003:SF334">
    <property type="entry name" value="FI03418P"/>
    <property type="match status" value="1"/>
</dbReference>
<feature type="transmembrane region" description="Helical" evidence="8">
    <location>
        <begin position="102"/>
        <end position="122"/>
    </location>
</feature>
<dbReference type="WBParaSite" id="ALUE_0002349701-mRNA-1">
    <property type="protein sequence ID" value="ALUE_0002349701-mRNA-1"/>
    <property type="gene ID" value="ALUE_0002349701"/>
</dbReference>
<keyword evidence="5" id="KW-0406">Ion transport</keyword>
<evidence type="ECO:0000256" key="4">
    <source>
        <dbReference type="ARBA" id="ARBA00022989"/>
    </source>
</evidence>
<evidence type="ECO:0000256" key="6">
    <source>
        <dbReference type="ARBA" id="ARBA00023136"/>
    </source>
</evidence>
<evidence type="ECO:0000256" key="5">
    <source>
        <dbReference type="ARBA" id="ARBA00023065"/>
    </source>
</evidence>
<dbReference type="Pfam" id="PF07885">
    <property type="entry name" value="Ion_trans_2"/>
    <property type="match status" value="1"/>
</dbReference>